<organism evidence="1 2">
    <name type="scientific">Musa balbisiana</name>
    <name type="common">Banana</name>
    <dbReference type="NCBI Taxonomy" id="52838"/>
    <lineage>
        <taxon>Eukaryota</taxon>
        <taxon>Viridiplantae</taxon>
        <taxon>Streptophyta</taxon>
        <taxon>Embryophyta</taxon>
        <taxon>Tracheophyta</taxon>
        <taxon>Spermatophyta</taxon>
        <taxon>Magnoliopsida</taxon>
        <taxon>Liliopsida</taxon>
        <taxon>Zingiberales</taxon>
        <taxon>Musaceae</taxon>
        <taxon>Musa</taxon>
    </lineage>
</organism>
<evidence type="ECO:0000313" key="1">
    <source>
        <dbReference type="EMBL" id="THU60955.1"/>
    </source>
</evidence>
<accession>A0A4S8JGW1</accession>
<sequence length="96" mass="10609">MKPPPAISSYGDFSFFGWKHSDGFTVREEENIVTVGTMTQSHLKDEEMIDLSYKPSSQLVKKKNLTNHFHCFCACAPLNVGPARSISLASSREAGT</sequence>
<gene>
    <name evidence="1" type="ORF">C4D60_Mb07t18200</name>
</gene>
<comment type="caution">
    <text evidence="1">The sequence shown here is derived from an EMBL/GenBank/DDBJ whole genome shotgun (WGS) entry which is preliminary data.</text>
</comment>
<reference evidence="1 2" key="1">
    <citation type="journal article" date="2019" name="Nat. Plants">
        <title>Genome sequencing of Musa balbisiana reveals subgenome evolution and function divergence in polyploid bananas.</title>
        <authorList>
            <person name="Yao X."/>
        </authorList>
    </citation>
    <scope>NUCLEOTIDE SEQUENCE [LARGE SCALE GENOMIC DNA]</scope>
    <source>
        <strain evidence="2">cv. DH-PKW</strain>
        <tissue evidence="1">Leaves</tissue>
    </source>
</reference>
<dbReference type="Proteomes" id="UP000317650">
    <property type="component" value="Chromosome 7"/>
</dbReference>
<keyword evidence="2" id="KW-1185">Reference proteome</keyword>
<dbReference type="AlphaFoldDB" id="A0A4S8JGW1"/>
<evidence type="ECO:0000313" key="2">
    <source>
        <dbReference type="Proteomes" id="UP000317650"/>
    </source>
</evidence>
<dbReference type="EMBL" id="PYDT01000005">
    <property type="protein sequence ID" value="THU60955.1"/>
    <property type="molecule type" value="Genomic_DNA"/>
</dbReference>
<protein>
    <submittedName>
        <fullName evidence="1">Uncharacterized protein</fullName>
    </submittedName>
</protein>
<name>A0A4S8JGW1_MUSBA</name>
<proteinExistence type="predicted"/>